<dbReference type="VEuPathDB" id="MicrosporidiaDB:M153_3800001036"/>
<accession>A0A0R0M5C0</accession>
<evidence type="ECO:0000313" key="3">
    <source>
        <dbReference type="Proteomes" id="UP000051530"/>
    </source>
</evidence>
<evidence type="ECO:0000313" key="2">
    <source>
        <dbReference type="EMBL" id="KRH94112.1"/>
    </source>
</evidence>
<sequence>MVDWKFEIFFISYFLVLFFEYIKIKILNLFLFCSFNFILLNL</sequence>
<reference evidence="2 3" key="1">
    <citation type="submission" date="2015-07" db="EMBL/GenBank/DDBJ databases">
        <title>The genome of Pseudoloma neurophilia, a relevant intracellular parasite of the zebrafish.</title>
        <authorList>
            <person name="Ndikumana S."/>
            <person name="Pelin A."/>
            <person name="Sanders J."/>
            <person name="Corradi N."/>
        </authorList>
    </citation>
    <scope>NUCLEOTIDE SEQUENCE [LARGE SCALE GENOMIC DNA]</scope>
    <source>
        <strain evidence="2 3">MK1</strain>
    </source>
</reference>
<proteinExistence type="predicted"/>
<keyword evidence="1" id="KW-0472">Membrane</keyword>
<comment type="caution">
    <text evidence="2">The sequence shown here is derived from an EMBL/GenBank/DDBJ whole genome shotgun (WGS) entry which is preliminary data.</text>
</comment>
<gene>
    <name evidence="2" type="ORF">M153_3800001036</name>
</gene>
<keyword evidence="1" id="KW-1133">Transmembrane helix</keyword>
<organism evidence="2 3">
    <name type="scientific">Pseudoloma neurophilia</name>
    <dbReference type="NCBI Taxonomy" id="146866"/>
    <lineage>
        <taxon>Eukaryota</taxon>
        <taxon>Fungi</taxon>
        <taxon>Fungi incertae sedis</taxon>
        <taxon>Microsporidia</taxon>
        <taxon>Pseudoloma</taxon>
    </lineage>
</organism>
<keyword evidence="1" id="KW-0812">Transmembrane</keyword>
<dbReference type="Proteomes" id="UP000051530">
    <property type="component" value="Unassembled WGS sequence"/>
</dbReference>
<evidence type="ECO:0000256" key="1">
    <source>
        <dbReference type="SAM" id="Phobius"/>
    </source>
</evidence>
<feature type="transmembrane region" description="Helical" evidence="1">
    <location>
        <begin position="6"/>
        <end position="22"/>
    </location>
</feature>
<protein>
    <submittedName>
        <fullName evidence="2">Uncharacterized protein</fullName>
    </submittedName>
</protein>
<dbReference type="EMBL" id="LGUB01000135">
    <property type="protein sequence ID" value="KRH94112.1"/>
    <property type="molecule type" value="Genomic_DNA"/>
</dbReference>
<dbReference type="AlphaFoldDB" id="A0A0R0M5C0"/>
<name>A0A0R0M5C0_9MICR</name>
<keyword evidence="3" id="KW-1185">Reference proteome</keyword>